<sequence>MATDVDRFAFTFMIIFSTIPLIFSGYFFINTLVFLGGDPVCDHPRLEWDFRFGIFLLVLSVVGSIGTMCRSKGLLMACLTMLGTFIAFIPVVSRSIERGGTYADDSIAKRIDSSYRLDNYAPWAVKFLLKDDGWTNFRNCLNERKICEKNLDDNNFYENGCCAPPQYCGFQDKNQSWVIPESGLYAEDINCVTWSSDKTKLCHQCETCQAVYVYVMTFNWHLRGIWLMFGIPVWGMCLCFTCEHEKKQLRLQRRNNRIANVDNVESNPSVDQPDLPNATT</sequence>
<accession>A0AAV6JMS0</accession>
<keyword evidence="8" id="KW-1185">Reference proteome</keyword>
<reference evidence="7" key="1">
    <citation type="submission" date="2020-08" db="EMBL/GenBank/DDBJ databases">
        <title>Plant Genome Project.</title>
        <authorList>
            <person name="Zhang R.-G."/>
        </authorList>
    </citation>
    <scope>NUCLEOTIDE SEQUENCE</scope>
    <source>
        <strain evidence="7">WSP0</strain>
        <tissue evidence="7">Leaf</tissue>
    </source>
</reference>
<organism evidence="7 8">
    <name type="scientific">Rhododendron griersonianum</name>
    <dbReference type="NCBI Taxonomy" id="479676"/>
    <lineage>
        <taxon>Eukaryota</taxon>
        <taxon>Viridiplantae</taxon>
        <taxon>Streptophyta</taxon>
        <taxon>Embryophyta</taxon>
        <taxon>Tracheophyta</taxon>
        <taxon>Spermatophyta</taxon>
        <taxon>Magnoliopsida</taxon>
        <taxon>eudicotyledons</taxon>
        <taxon>Gunneridae</taxon>
        <taxon>Pentapetalae</taxon>
        <taxon>asterids</taxon>
        <taxon>Ericales</taxon>
        <taxon>Ericaceae</taxon>
        <taxon>Ericoideae</taxon>
        <taxon>Rhodoreae</taxon>
        <taxon>Rhododendron</taxon>
    </lineage>
</organism>
<evidence type="ECO:0000256" key="6">
    <source>
        <dbReference type="SAM" id="Phobius"/>
    </source>
</evidence>
<dbReference type="InterPro" id="IPR044991">
    <property type="entry name" value="TET_plant"/>
</dbReference>
<keyword evidence="3 6" id="KW-0812">Transmembrane</keyword>
<evidence type="ECO:0000256" key="3">
    <source>
        <dbReference type="ARBA" id="ARBA00022692"/>
    </source>
</evidence>
<comment type="similarity">
    <text evidence="2">Belongs to the tetraspanin (TM4SF) family.</text>
</comment>
<evidence type="ECO:0000256" key="4">
    <source>
        <dbReference type="ARBA" id="ARBA00022989"/>
    </source>
</evidence>
<proteinExistence type="inferred from homology"/>
<keyword evidence="4 6" id="KW-1133">Transmembrane helix</keyword>
<keyword evidence="5 6" id="KW-0472">Membrane</keyword>
<comment type="subcellular location">
    <subcellularLocation>
        <location evidence="1">Membrane</location>
    </subcellularLocation>
</comment>
<protein>
    <submittedName>
        <fullName evidence="7">Uncharacterized protein</fullName>
    </submittedName>
</protein>
<evidence type="ECO:0000256" key="1">
    <source>
        <dbReference type="ARBA" id="ARBA00004370"/>
    </source>
</evidence>
<feature type="transmembrane region" description="Helical" evidence="6">
    <location>
        <begin position="12"/>
        <end position="36"/>
    </location>
</feature>
<dbReference type="GO" id="GO:0009734">
    <property type="term" value="P:auxin-activated signaling pathway"/>
    <property type="evidence" value="ECO:0007669"/>
    <property type="project" value="InterPro"/>
</dbReference>
<dbReference type="Proteomes" id="UP000823749">
    <property type="component" value="Chromosome 7"/>
</dbReference>
<feature type="transmembrane region" description="Helical" evidence="6">
    <location>
        <begin position="224"/>
        <end position="242"/>
    </location>
</feature>
<name>A0AAV6JMS0_9ERIC</name>
<evidence type="ECO:0000256" key="2">
    <source>
        <dbReference type="ARBA" id="ARBA00006840"/>
    </source>
</evidence>
<evidence type="ECO:0000313" key="8">
    <source>
        <dbReference type="Proteomes" id="UP000823749"/>
    </source>
</evidence>
<dbReference type="GO" id="GO:0016020">
    <property type="term" value="C:membrane"/>
    <property type="evidence" value="ECO:0007669"/>
    <property type="project" value="UniProtKB-SubCell"/>
</dbReference>
<dbReference type="AlphaFoldDB" id="A0AAV6JMS0"/>
<evidence type="ECO:0000256" key="5">
    <source>
        <dbReference type="ARBA" id="ARBA00023136"/>
    </source>
</evidence>
<dbReference type="EMBL" id="JACTNZ010000007">
    <property type="protein sequence ID" value="KAG5541288.1"/>
    <property type="molecule type" value="Genomic_DNA"/>
</dbReference>
<dbReference type="PANTHER" id="PTHR32191">
    <property type="entry name" value="TETRASPANIN-8-RELATED"/>
    <property type="match status" value="1"/>
</dbReference>
<comment type="caution">
    <text evidence="7">The sequence shown here is derived from an EMBL/GenBank/DDBJ whole genome shotgun (WGS) entry which is preliminary data.</text>
</comment>
<evidence type="ECO:0000313" key="7">
    <source>
        <dbReference type="EMBL" id="KAG5541288.1"/>
    </source>
</evidence>
<gene>
    <name evidence="7" type="ORF">RHGRI_021206</name>
</gene>
<feature type="transmembrane region" description="Helical" evidence="6">
    <location>
        <begin position="48"/>
        <end position="66"/>
    </location>
</feature>
<feature type="transmembrane region" description="Helical" evidence="6">
    <location>
        <begin position="73"/>
        <end position="92"/>
    </location>
</feature>